<dbReference type="AlphaFoldDB" id="A0A844FGU6"/>
<evidence type="ECO:0000313" key="2">
    <source>
        <dbReference type="Proteomes" id="UP000462760"/>
    </source>
</evidence>
<evidence type="ECO:0000313" key="1">
    <source>
        <dbReference type="EMBL" id="MSS43172.1"/>
    </source>
</evidence>
<protein>
    <submittedName>
        <fullName evidence="1">Uncharacterized protein</fullName>
    </submittedName>
</protein>
<comment type="caution">
    <text evidence="1">The sequence shown here is derived from an EMBL/GenBank/DDBJ whole genome shotgun (WGS) entry which is preliminary data.</text>
</comment>
<dbReference type="Proteomes" id="UP000462760">
    <property type="component" value="Unassembled WGS sequence"/>
</dbReference>
<sequence>MKIFLSPQVSDRKINYQFEGENIIATIDNITDTFDFSTMPDGIMDEVETTLDVNPIVSAKRVEGELYVELLNFIDDNATEEEKFPEWQEV</sequence>
<dbReference type="EMBL" id="VULR01000006">
    <property type="protein sequence ID" value="MSS43172.1"/>
    <property type="molecule type" value="Genomic_DNA"/>
</dbReference>
<dbReference type="RefSeq" id="WP_154483857.1">
    <property type="nucleotide sequence ID" value="NZ_VULR01000006.1"/>
</dbReference>
<reference evidence="1 2" key="1">
    <citation type="submission" date="2019-08" db="EMBL/GenBank/DDBJ databases">
        <title>In-depth cultivation of the pig gut microbiome towards novel bacterial diversity and tailored functional studies.</title>
        <authorList>
            <person name="Wylensek D."/>
            <person name="Hitch T.C.A."/>
            <person name="Clavel T."/>
        </authorList>
    </citation>
    <scope>NUCLEOTIDE SEQUENCE [LARGE SCALE GENOMIC DNA]</scope>
    <source>
        <strain evidence="1 2">Med78-601-WT-4W-RMD-3</strain>
    </source>
</reference>
<proteinExistence type="predicted"/>
<accession>A0A844FGU6</accession>
<gene>
    <name evidence="1" type="ORF">FYJ27_05425</name>
</gene>
<dbReference type="OrthoDB" id="1957905at2"/>
<organism evidence="1 2">
    <name type="scientific">Anaerosalibacter bizertensis</name>
    <dbReference type="NCBI Taxonomy" id="932217"/>
    <lineage>
        <taxon>Bacteria</taxon>
        <taxon>Bacillati</taxon>
        <taxon>Bacillota</taxon>
        <taxon>Tissierellia</taxon>
        <taxon>Tissierellales</taxon>
        <taxon>Sporanaerobacteraceae</taxon>
        <taxon>Anaerosalibacter</taxon>
    </lineage>
</organism>
<name>A0A844FGU6_9FIRM</name>